<gene>
    <name evidence="8" type="ORF">Ataiwa_27770</name>
</gene>
<keyword evidence="3" id="KW-1003">Cell membrane</keyword>
<dbReference type="PANTHER" id="PTHR30250">
    <property type="entry name" value="PST FAMILY PREDICTED COLANIC ACID TRANSPORTER"/>
    <property type="match status" value="1"/>
</dbReference>
<protein>
    <submittedName>
        <fullName evidence="8">Lipopolysaccharide biosynthesis protein</fullName>
    </submittedName>
</protein>
<evidence type="ECO:0000256" key="6">
    <source>
        <dbReference type="ARBA" id="ARBA00023136"/>
    </source>
</evidence>
<name>A0ABQ6Q2V0_9BACT</name>
<feature type="transmembrane region" description="Helical" evidence="7">
    <location>
        <begin position="403"/>
        <end position="422"/>
    </location>
</feature>
<evidence type="ECO:0000313" key="9">
    <source>
        <dbReference type="Proteomes" id="UP001307705"/>
    </source>
</evidence>
<comment type="similarity">
    <text evidence="2">Belongs to the polysaccharide synthase family.</text>
</comment>
<accession>A0ABQ6Q2V0</accession>
<evidence type="ECO:0000256" key="7">
    <source>
        <dbReference type="SAM" id="Phobius"/>
    </source>
</evidence>
<keyword evidence="6 7" id="KW-0472">Membrane</keyword>
<keyword evidence="5 7" id="KW-1133">Transmembrane helix</keyword>
<evidence type="ECO:0000256" key="1">
    <source>
        <dbReference type="ARBA" id="ARBA00004651"/>
    </source>
</evidence>
<dbReference type="PANTHER" id="PTHR30250:SF10">
    <property type="entry name" value="LIPOPOLYSACCHARIDE BIOSYNTHESIS PROTEIN WZXC"/>
    <property type="match status" value="1"/>
</dbReference>
<evidence type="ECO:0000256" key="4">
    <source>
        <dbReference type="ARBA" id="ARBA00022692"/>
    </source>
</evidence>
<dbReference type="EMBL" id="BTPE01000010">
    <property type="protein sequence ID" value="GMQ34504.1"/>
    <property type="molecule type" value="Genomic_DNA"/>
</dbReference>
<feature type="transmembrane region" description="Helical" evidence="7">
    <location>
        <begin position="93"/>
        <end position="113"/>
    </location>
</feature>
<organism evidence="8 9">
    <name type="scientific">Algoriphagus taiwanensis</name>
    <dbReference type="NCBI Taxonomy" id="1445656"/>
    <lineage>
        <taxon>Bacteria</taxon>
        <taxon>Pseudomonadati</taxon>
        <taxon>Bacteroidota</taxon>
        <taxon>Cytophagia</taxon>
        <taxon>Cytophagales</taxon>
        <taxon>Cyclobacteriaceae</taxon>
        <taxon>Algoriphagus</taxon>
    </lineage>
</organism>
<keyword evidence="9" id="KW-1185">Reference proteome</keyword>
<sequence length="428" mass="49790">MFNKVYIVKKLKNKYYDEYIKNILTIASGVFITQILTIILSPIFTRIYNAEAFGIIGMYLSIVNILTVVVTLRYDNAIVLPKEEDTAKKLFNSVIMFVIIFIFIFQLIILIFLDKLSFIIFDLKYKEWLYLLPIFTGLNGFFYLFRNWIVRKKRYILITKSGIYKSMSLNSLILLLGLFNNNPGNFLIANLVAQFVETFYLFYKIKKEDSGIFSLFKALDNLKILAEYKNFPKYSLPSDLLNVYVSQNPIILFSLFFGPSTVGYFVMTQRILGIPIKLISSSTLEVFKQKCSEDYNNFGNFESTFLKTFKYLAVIAIVPSLLVAFFSPYIFSIVLGKDWEISGQFARYLSLLFFFQFSVSPLGFSLIITNRQKVNLIWQIFLMILTSIGIYIGYYFQSSNLSVLLYSIFYSLMYLFYFVSSYNSSKGK</sequence>
<keyword evidence="4 7" id="KW-0812">Transmembrane</keyword>
<dbReference type="RefSeq" id="WP_338229330.1">
    <property type="nucleotide sequence ID" value="NZ_BTPE01000010.1"/>
</dbReference>
<feature type="transmembrane region" description="Helical" evidence="7">
    <location>
        <begin position="20"/>
        <end position="40"/>
    </location>
</feature>
<proteinExistence type="inferred from homology"/>
<feature type="transmembrane region" description="Helical" evidence="7">
    <location>
        <begin position="376"/>
        <end position="397"/>
    </location>
</feature>
<comment type="subcellular location">
    <subcellularLocation>
        <location evidence="1">Cell membrane</location>
        <topology evidence="1">Multi-pass membrane protein</topology>
    </subcellularLocation>
</comment>
<dbReference type="Proteomes" id="UP001307705">
    <property type="component" value="Unassembled WGS sequence"/>
</dbReference>
<feature type="transmembrane region" description="Helical" evidence="7">
    <location>
        <begin position="348"/>
        <end position="369"/>
    </location>
</feature>
<reference evidence="8 9" key="1">
    <citation type="submission" date="2023-08" db="EMBL/GenBank/DDBJ databases">
        <title>Draft genome sequence of Algoriphagus taiwanensis.</title>
        <authorList>
            <person name="Takatani N."/>
            <person name="Hosokawa M."/>
            <person name="Sawabe T."/>
        </authorList>
    </citation>
    <scope>NUCLEOTIDE SEQUENCE [LARGE SCALE GENOMIC DNA]</scope>
    <source>
        <strain evidence="8 9">JCM 19755</strain>
    </source>
</reference>
<dbReference type="InterPro" id="IPR050833">
    <property type="entry name" value="Poly_Biosynth_Transport"/>
</dbReference>
<feature type="transmembrane region" description="Helical" evidence="7">
    <location>
        <begin position="52"/>
        <end position="72"/>
    </location>
</feature>
<comment type="caution">
    <text evidence="8">The sequence shown here is derived from an EMBL/GenBank/DDBJ whole genome shotgun (WGS) entry which is preliminary data.</text>
</comment>
<evidence type="ECO:0000256" key="2">
    <source>
        <dbReference type="ARBA" id="ARBA00007430"/>
    </source>
</evidence>
<dbReference type="Pfam" id="PF13440">
    <property type="entry name" value="Polysacc_synt_3"/>
    <property type="match status" value="1"/>
</dbReference>
<evidence type="ECO:0000256" key="5">
    <source>
        <dbReference type="ARBA" id="ARBA00022989"/>
    </source>
</evidence>
<evidence type="ECO:0000256" key="3">
    <source>
        <dbReference type="ARBA" id="ARBA00022475"/>
    </source>
</evidence>
<evidence type="ECO:0000313" key="8">
    <source>
        <dbReference type="EMBL" id="GMQ34504.1"/>
    </source>
</evidence>
<feature type="transmembrane region" description="Helical" evidence="7">
    <location>
        <begin position="311"/>
        <end position="336"/>
    </location>
</feature>
<feature type="transmembrane region" description="Helical" evidence="7">
    <location>
        <begin position="128"/>
        <end position="150"/>
    </location>
</feature>